<keyword evidence="3" id="KW-1185">Reference proteome</keyword>
<feature type="transmembrane region" description="Helical" evidence="1">
    <location>
        <begin position="47"/>
        <end position="67"/>
    </location>
</feature>
<sequence length="215" mass="22815">MVKTACQSEAGFQRYKLLKSVMVGRVGSAAYPGKIRVNNLALQVDDVAAAVAVAAAPPFLVFLMLAWPGSAPRRVLVHLSPETPRGRQFLLLCTGQRGPCYNGTRLFEVGRKEEPGEFVSGGDYEQNNGKGGAALLPDLDKGVYGESLMAGDVWGWWCGDPALAAQFFIITTDLPGCSVPGVFGKVVGGLDVVQEAARHHPITEVTVVDCGVVVD</sequence>
<dbReference type="GO" id="GO:0016853">
    <property type="term" value="F:isomerase activity"/>
    <property type="evidence" value="ECO:0007669"/>
    <property type="project" value="UniProtKB-KW"/>
</dbReference>
<dbReference type="Gene3D" id="2.40.100.10">
    <property type="entry name" value="Cyclophilin-like"/>
    <property type="match status" value="1"/>
</dbReference>
<dbReference type="OrthoDB" id="6375055at2759"/>
<organism evidence="2 3">
    <name type="scientific">Chionoecetes opilio</name>
    <name type="common">Atlantic snow crab</name>
    <name type="synonym">Cancer opilio</name>
    <dbReference type="NCBI Taxonomy" id="41210"/>
    <lineage>
        <taxon>Eukaryota</taxon>
        <taxon>Metazoa</taxon>
        <taxon>Ecdysozoa</taxon>
        <taxon>Arthropoda</taxon>
        <taxon>Crustacea</taxon>
        <taxon>Multicrustacea</taxon>
        <taxon>Malacostraca</taxon>
        <taxon>Eumalacostraca</taxon>
        <taxon>Eucarida</taxon>
        <taxon>Decapoda</taxon>
        <taxon>Pleocyemata</taxon>
        <taxon>Brachyura</taxon>
        <taxon>Eubrachyura</taxon>
        <taxon>Majoidea</taxon>
        <taxon>Majidae</taxon>
        <taxon>Chionoecetes</taxon>
    </lineage>
</organism>
<keyword evidence="1" id="KW-0812">Transmembrane</keyword>
<gene>
    <name evidence="2" type="primary">CYPX</name>
    <name evidence="2" type="ORF">GWK47_038447</name>
</gene>
<evidence type="ECO:0000256" key="1">
    <source>
        <dbReference type="SAM" id="Phobius"/>
    </source>
</evidence>
<dbReference type="Proteomes" id="UP000770661">
    <property type="component" value="Unassembled WGS sequence"/>
</dbReference>
<dbReference type="SUPFAM" id="SSF50891">
    <property type="entry name" value="Cyclophilin-like"/>
    <property type="match status" value="1"/>
</dbReference>
<reference evidence="2" key="1">
    <citation type="submission" date="2020-07" db="EMBL/GenBank/DDBJ databases">
        <title>The High-quality genome of the commercially important snow crab, Chionoecetes opilio.</title>
        <authorList>
            <person name="Jeong J.-H."/>
            <person name="Ryu S."/>
        </authorList>
    </citation>
    <scope>NUCLEOTIDE SEQUENCE</scope>
    <source>
        <strain evidence="2">MADBK_172401_WGS</strain>
        <tissue evidence="2">Digestive gland</tissue>
    </source>
</reference>
<evidence type="ECO:0000313" key="2">
    <source>
        <dbReference type="EMBL" id="KAG0725549.1"/>
    </source>
</evidence>
<comment type="caution">
    <text evidence="2">The sequence shown here is derived from an EMBL/GenBank/DDBJ whole genome shotgun (WGS) entry which is preliminary data.</text>
</comment>
<dbReference type="EMBL" id="JACEEZ010005554">
    <property type="protein sequence ID" value="KAG0725549.1"/>
    <property type="molecule type" value="Genomic_DNA"/>
</dbReference>
<name>A0A8J4YMW6_CHIOP</name>
<evidence type="ECO:0000313" key="3">
    <source>
        <dbReference type="Proteomes" id="UP000770661"/>
    </source>
</evidence>
<dbReference type="InterPro" id="IPR029000">
    <property type="entry name" value="Cyclophilin-like_dom_sf"/>
</dbReference>
<keyword evidence="1" id="KW-0472">Membrane</keyword>
<protein>
    <submittedName>
        <fullName evidence="2">Peptidyl-prolyl cis-trans isomerase</fullName>
    </submittedName>
</protein>
<accession>A0A8J4YMW6</accession>
<keyword evidence="2" id="KW-0413">Isomerase</keyword>
<proteinExistence type="predicted"/>
<keyword evidence="1" id="KW-1133">Transmembrane helix</keyword>
<dbReference type="AlphaFoldDB" id="A0A8J4YMW6"/>